<keyword evidence="1" id="KW-0732">Signal</keyword>
<proteinExistence type="predicted"/>
<feature type="signal peptide" evidence="1">
    <location>
        <begin position="1"/>
        <end position="28"/>
    </location>
</feature>
<feature type="chain" id="PRO_5009527093" description="DUF2946 domain-containing protein" evidence="1">
    <location>
        <begin position="29"/>
        <end position="120"/>
    </location>
</feature>
<evidence type="ECO:0000256" key="1">
    <source>
        <dbReference type="SAM" id="SignalP"/>
    </source>
</evidence>
<gene>
    <name evidence="2" type="ORF">A2W18_06395</name>
</gene>
<evidence type="ECO:0000313" key="2">
    <source>
        <dbReference type="EMBL" id="OGI63172.1"/>
    </source>
</evidence>
<evidence type="ECO:0000313" key="3">
    <source>
        <dbReference type="Proteomes" id="UP000179076"/>
    </source>
</evidence>
<organism evidence="2 3">
    <name type="scientific">Candidatus Muproteobacteria bacterium RBG_16_60_9</name>
    <dbReference type="NCBI Taxonomy" id="1817755"/>
    <lineage>
        <taxon>Bacteria</taxon>
        <taxon>Pseudomonadati</taxon>
        <taxon>Pseudomonadota</taxon>
        <taxon>Candidatus Muproteobacteria</taxon>
    </lineage>
</organism>
<evidence type="ECO:0008006" key="4">
    <source>
        <dbReference type="Google" id="ProtNLM"/>
    </source>
</evidence>
<accession>A0A1F6V0H5</accession>
<dbReference type="AlphaFoldDB" id="A0A1F6V0H5"/>
<comment type="caution">
    <text evidence="2">The sequence shown here is derived from an EMBL/GenBank/DDBJ whole genome shotgun (WGS) entry which is preliminary data.</text>
</comment>
<protein>
    <recommendedName>
        <fullName evidence="4">DUF2946 domain-containing protein</fullName>
    </recommendedName>
</protein>
<dbReference type="Proteomes" id="UP000179076">
    <property type="component" value="Unassembled WGS sequence"/>
</dbReference>
<reference evidence="2 3" key="1">
    <citation type="journal article" date="2016" name="Nat. Commun.">
        <title>Thousands of microbial genomes shed light on interconnected biogeochemical processes in an aquifer system.</title>
        <authorList>
            <person name="Anantharaman K."/>
            <person name="Brown C.T."/>
            <person name="Hug L.A."/>
            <person name="Sharon I."/>
            <person name="Castelle C.J."/>
            <person name="Probst A.J."/>
            <person name="Thomas B.C."/>
            <person name="Singh A."/>
            <person name="Wilkins M.J."/>
            <person name="Karaoz U."/>
            <person name="Brodie E.L."/>
            <person name="Williams K.H."/>
            <person name="Hubbard S.S."/>
            <person name="Banfield J.F."/>
        </authorList>
    </citation>
    <scope>NUCLEOTIDE SEQUENCE [LARGE SCALE GENOMIC DNA]</scope>
</reference>
<dbReference type="EMBL" id="MFSP01000160">
    <property type="protein sequence ID" value="OGI63172.1"/>
    <property type="molecule type" value="Genomic_DNA"/>
</dbReference>
<sequence>MFARTAAFLFRYLLALSVALVPTLPAFASSVFSADQHATHAGHVYADAGAKVSSDPLKPHSGQHNHCNGHCCLACGMSVVGVPVVWSNASRVHPVQLPTVGRFHPHPIVTIPHRPPRTLS</sequence>
<name>A0A1F6V0H5_9PROT</name>